<feature type="compositionally biased region" description="Basic and acidic residues" evidence="8">
    <location>
        <begin position="673"/>
        <end position="685"/>
    </location>
</feature>
<dbReference type="Proteomes" id="UP001265746">
    <property type="component" value="Unassembled WGS sequence"/>
</dbReference>
<evidence type="ECO:0000256" key="4">
    <source>
        <dbReference type="ARBA" id="ARBA00022833"/>
    </source>
</evidence>
<dbReference type="NCBIfam" id="TIGR00280">
    <property type="entry name" value="eL43_euk_arch"/>
    <property type="match status" value="1"/>
</dbReference>
<feature type="compositionally biased region" description="Polar residues" evidence="8">
    <location>
        <begin position="638"/>
        <end position="647"/>
    </location>
</feature>
<keyword evidence="3 7" id="KW-0863">Zinc-finger</keyword>
<evidence type="ECO:0000259" key="10">
    <source>
        <dbReference type="PROSITE" id="PS50089"/>
    </source>
</evidence>
<dbReference type="SUPFAM" id="SSF57850">
    <property type="entry name" value="RING/U-box"/>
    <property type="match status" value="1"/>
</dbReference>
<dbReference type="InterPro" id="IPR019786">
    <property type="entry name" value="Zinc_finger_PHD-type_CS"/>
</dbReference>
<feature type="compositionally biased region" description="Low complexity" evidence="8">
    <location>
        <begin position="576"/>
        <end position="601"/>
    </location>
</feature>
<evidence type="ECO:0000256" key="8">
    <source>
        <dbReference type="SAM" id="MobiDB-lite"/>
    </source>
</evidence>
<dbReference type="NCBIfam" id="NF003058">
    <property type="entry name" value="PRK03976.1"/>
    <property type="match status" value="1"/>
</dbReference>
<dbReference type="GO" id="GO:0003735">
    <property type="term" value="F:structural constituent of ribosome"/>
    <property type="evidence" value="ECO:0007669"/>
    <property type="project" value="InterPro"/>
</dbReference>
<feature type="compositionally biased region" description="Basic and acidic residues" evidence="8">
    <location>
        <begin position="446"/>
        <end position="466"/>
    </location>
</feature>
<feature type="region of interest" description="Disordered" evidence="8">
    <location>
        <begin position="124"/>
        <end position="148"/>
    </location>
</feature>
<evidence type="ECO:0000256" key="2">
    <source>
        <dbReference type="ARBA" id="ARBA00022723"/>
    </source>
</evidence>
<dbReference type="CDD" id="cd15545">
    <property type="entry name" value="PHD_BAZ2A_like"/>
    <property type="match status" value="1"/>
</dbReference>
<evidence type="ECO:0000256" key="1">
    <source>
        <dbReference type="ARBA" id="ARBA00008672"/>
    </source>
</evidence>
<feature type="compositionally biased region" description="Basic and acidic residues" evidence="8">
    <location>
        <begin position="169"/>
        <end position="185"/>
    </location>
</feature>
<dbReference type="GO" id="GO:0005840">
    <property type="term" value="C:ribosome"/>
    <property type="evidence" value="ECO:0007669"/>
    <property type="project" value="UniProtKB-KW"/>
</dbReference>
<reference evidence="11" key="1">
    <citation type="submission" date="2023-06" db="EMBL/GenBank/DDBJ databases">
        <authorList>
            <person name="Noh H."/>
        </authorList>
    </citation>
    <scope>NUCLEOTIDE SEQUENCE</scope>
    <source>
        <strain evidence="11">DUCC20226</strain>
    </source>
</reference>
<proteinExistence type="inferred from homology"/>
<dbReference type="SMART" id="SM00249">
    <property type="entry name" value="PHD"/>
    <property type="match status" value="1"/>
</dbReference>
<evidence type="ECO:0000256" key="3">
    <source>
        <dbReference type="ARBA" id="ARBA00022771"/>
    </source>
</evidence>
<feature type="compositionally biased region" description="Low complexity" evidence="8">
    <location>
        <begin position="502"/>
        <end position="528"/>
    </location>
</feature>
<dbReference type="FunFam" id="2.20.25.30:FF:000002">
    <property type="entry name" value="60S ribosomal protein L37a"/>
    <property type="match status" value="1"/>
</dbReference>
<feature type="region of interest" description="Disordered" evidence="8">
    <location>
        <begin position="435"/>
        <end position="691"/>
    </location>
</feature>
<keyword evidence="2" id="KW-0479">Metal-binding</keyword>
<dbReference type="HAMAP" id="MF_00327">
    <property type="entry name" value="Ribosomal_eL43"/>
    <property type="match status" value="1"/>
</dbReference>
<keyword evidence="4" id="KW-0862">Zinc</keyword>
<evidence type="ECO:0000259" key="9">
    <source>
        <dbReference type="PROSITE" id="PS50016"/>
    </source>
</evidence>
<dbReference type="AlphaFoldDB" id="A0AAD9SCQ2"/>
<evidence type="ECO:0000313" key="11">
    <source>
        <dbReference type="EMBL" id="KAK2604273.1"/>
    </source>
</evidence>
<dbReference type="InterPro" id="IPR011331">
    <property type="entry name" value="Ribosomal_eL37/eL43"/>
</dbReference>
<name>A0AAD9SCQ2_PHOAM</name>
<dbReference type="PROSITE" id="PS01359">
    <property type="entry name" value="ZF_PHD_1"/>
    <property type="match status" value="1"/>
</dbReference>
<sequence length="771" mass="84960">MAKRTKKVGVTGKYGTRYGASLRKSVKKMEITQHAKYVCTFCGKTSVKRHSVGIWDCKSCKRTVAGGAYTVATPAAAAMRSTLRRLREIAEVSVMADQCIVCLENLDSAIPLPQLQRELEVEEGDHGGGLGAGGGGAAPPPPAKTTSDVSLADLPVAAAGATLTLSAQSKDKTPETTDLTSKKDDADDNDNSIAIIQVCGHILHDSCLKAWTVKANSCPICRQTFHSVQVYDQIGGTLLNTYEVEDKKQVAEFDPLAWLDENPEEEEQVTPCPVCNTAENEEVLLLCDGCDTPYHTHCIGLEDVPDGSWFCMECAHQLGQAIEESLPAFARAPGRRGRRTGFFPRTRGSMRNERNRGRTDGWLGAWGEVSGHILGNSGIDVDFHEADDDLAEYRRSQQMRERERREWQRWQQRLSIASRLGARDVFARNIQDVVDQQVAPQPEPVPPREETREERLAWSAMEKARDATPNGRKRKSRSTTASPQEPAPEPERRLKRPRTRRNPLQAEAGPSRAGSASSSINNNTNNNNQREVNGGPLEARSPPATEGQPTFLSSLLREVEMTVPNDDDTIRGLFGVPQSVDPSSPVSSPSASARNSPRALSLTPPPQPPLNGAFRSASRSPVLSLSSHIEPLYPPANYSPTRSNGESSDSESRPINGHRNGSPELRQPRPRRQHEIRLPRAEDTSPTRQPLPLEIKESISRVVRNALKPHWPVDRSKRTLSSDQYATINRKVSHKIYEEVSDPTAVDDEARRAWEKIATKEVARAVAELKT</sequence>
<dbReference type="Pfam" id="PF13639">
    <property type="entry name" value="zf-RING_2"/>
    <property type="match status" value="1"/>
</dbReference>
<dbReference type="PANTHER" id="PTHR12618">
    <property type="entry name" value="PHD AND RING FINGER DOMAIN-CONTAINING PROTEIN 1"/>
    <property type="match status" value="1"/>
</dbReference>
<dbReference type="InterPro" id="IPR001965">
    <property type="entry name" value="Znf_PHD"/>
</dbReference>
<feature type="compositionally biased region" description="Low complexity" evidence="8">
    <location>
        <begin position="615"/>
        <end position="627"/>
    </location>
</feature>
<dbReference type="EMBL" id="JAUJFL010000004">
    <property type="protein sequence ID" value="KAK2604273.1"/>
    <property type="molecule type" value="Genomic_DNA"/>
</dbReference>
<dbReference type="InterPro" id="IPR047157">
    <property type="entry name" value="PHRF1/Atg35"/>
</dbReference>
<dbReference type="InterPro" id="IPR019787">
    <property type="entry name" value="Znf_PHD-finger"/>
</dbReference>
<keyword evidence="6" id="KW-0687">Ribonucleoprotein</keyword>
<feature type="domain" description="PHD-type" evidence="9">
    <location>
        <begin position="269"/>
        <end position="317"/>
    </location>
</feature>
<dbReference type="InterPro" id="IPR011011">
    <property type="entry name" value="Znf_FYVE_PHD"/>
</dbReference>
<dbReference type="PROSITE" id="PS50016">
    <property type="entry name" value="ZF_PHD_2"/>
    <property type="match status" value="1"/>
</dbReference>
<dbReference type="InterPro" id="IPR013083">
    <property type="entry name" value="Znf_RING/FYVE/PHD"/>
</dbReference>
<dbReference type="Pfam" id="PF01780">
    <property type="entry name" value="Ribosomal_L37ae"/>
    <property type="match status" value="1"/>
</dbReference>
<keyword evidence="5" id="KW-0689">Ribosomal protein</keyword>
<dbReference type="InterPro" id="IPR011332">
    <property type="entry name" value="Ribosomal_zn-bd"/>
</dbReference>
<comment type="caution">
    <text evidence="11">The sequence shown here is derived from an EMBL/GenBank/DDBJ whole genome shotgun (WGS) entry which is preliminary data.</text>
</comment>
<evidence type="ECO:0000256" key="7">
    <source>
        <dbReference type="PROSITE-ProRule" id="PRU00175"/>
    </source>
</evidence>
<dbReference type="PANTHER" id="PTHR12618:SF20">
    <property type="entry name" value="PHD AND RING FINGER DOMAIN-CONTAINING PROTEIN 1"/>
    <property type="match status" value="1"/>
</dbReference>
<dbReference type="InterPro" id="IPR001841">
    <property type="entry name" value="Znf_RING"/>
</dbReference>
<dbReference type="GO" id="GO:1990904">
    <property type="term" value="C:ribonucleoprotein complex"/>
    <property type="evidence" value="ECO:0007669"/>
    <property type="project" value="UniProtKB-KW"/>
</dbReference>
<dbReference type="GO" id="GO:0006412">
    <property type="term" value="P:translation"/>
    <property type="evidence" value="ECO:0007669"/>
    <property type="project" value="InterPro"/>
</dbReference>
<evidence type="ECO:0000256" key="6">
    <source>
        <dbReference type="ARBA" id="ARBA00023274"/>
    </source>
</evidence>
<keyword evidence="12" id="KW-1185">Reference proteome</keyword>
<dbReference type="SUPFAM" id="SSF57829">
    <property type="entry name" value="Zn-binding ribosomal proteins"/>
    <property type="match status" value="1"/>
</dbReference>
<dbReference type="InterPro" id="IPR002674">
    <property type="entry name" value="Ribosomal_eL43"/>
</dbReference>
<feature type="compositionally biased region" description="Gly residues" evidence="8">
    <location>
        <begin position="127"/>
        <end position="137"/>
    </location>
</feature>
<dbReference type="Gene3D" id="2.20.25.30">
    <property type="match status" value="1"/>
</dbReference>
<feature type="region of interest" description="Disordered" evidence="8">
    <location>
        <begin position="165"/>
        <end position="187"/>
    </location>
</feature>
<dbReference type="Pfam" id="PF00628">
    <property type="entry name" value="PHD"/>
    <property type="match status" value="1"/>
</dbReference>
<dbReference type="PROSITE" id="PS50089">
    <property type="entry name" value="ZF_RING_2"/>
    <property type="match status" value="1"/>
</dbReference>
<comment type="similarity">
    <text evidence="1">Belongs to the eukaryotic ribosomal protein eL43 family.</text>
</comment>
<dbReference type="SUPFAM" id="SSF57903">
    <property type="entry name" value="FYVE/PHD zinc finger"/>
    <property type="match status" value="1"/>
</dbReference>
<organism evidence="11 12">
    <name type="scientific">Phomopsis amygdali</name>
    <name type="common">Fusicoccum amygdali</name>
    <dbReference type="NCBI Taxonomy" id="1214568"/>
    <lineage>
        <taxon>Eukaryota</taxon>
        <taxon>Fungi</taxon>
        <taxon>Dikarya</taxon>
        <taxon>Ascomycota</taxon>
        <taxon>Pezizomycotina</taxon>
        <taxon>Sordariomycetes</taxon>
        <taxon>Sordariomycetidae</taxon>
        <taxon>Diaporthales</taxon>
        <taxon>Diaporthaceae</taxon>
        <taxon>Diaporthe</taxon>
    </lineage>
</organism>
<dbReference type="Gene3D" id="3.30.40.10">
    <property type="entry name" value="Zinc/RING finger domain, C3HC4 (zinc finger)"/>
    <property type="match status" value="2"/>
</dbReference>
<gene>
    <name evidence="11" type="ORF">N8I77_007217</name>
</gene>
<evidence type="ECO:0000313" key="12">
    <source>
        <dbReference type="Proteomes" id="UP001265746"/>
    </source>
</evidence>
<dbReference type="SMART" id="SM00184">
    <property type="entry name" value="RING"/>
    <property type="match status" value="2"/>
</dbReference>
<protein>
    <submittedName>
        <fullName evidence="11">Uncharacterized protein</fullName>
    </submittedName>
</protein>
<evidence type="ECO:0000256" key="5">
    <source>
        <dbReference type="ARBA" id="ARBA00022980"/>
    </source>
</evidence>
<dbReference type="GO" id="GO:0008270">
    <property type="term" value="F:zinc ion binding"/>
    <property type="evidence" value="ECO:0007669"/>
    <property type="project" value="UniProtKB-KW"/>
</dbReference>
<feature type="domain" description="RING-type" evidence="10">
    <location>
        <begin position="199"/>
        <end position="222"/>
    </location>
</feature>
<accession>A0AAD9SCQ2</accession>